<evidence type="ECO:0000256" key="4">
    <source>
        <dbReference type="ARBA" id="ARBA00011738"/>
    </source>
</evidence>
<dbReference type="NCBIfam" id="TIGR00336">
    <property type="entry name" value="pyrE"/>
    <property type="match status" value="1"/>
</dbReference>
<dbReference type="EC" id="2.4.2.10" evidence="5"/>
<keyword evidence="8" id="KW-0665">Pyrimidine biosynthesis</keyword>
<evidence type="ECO:0000256" key="2">
    <source>
        <dbReference type="ARBA" id="ARBA00004889"/>
    </source>
</evidence>
<evidence type="ECO:0000313" key="10">
    <source>
        <dbReference type="EMBL" id="KAF8821305.1"/>
    </source>
</evidence>
<evidence type="ECO:0000256" key="8">
    <source>
        <dbReference type="ARBA" id="ARBA00022975"/>
    </source>
</evidence>
<evidence type="ECO:0000256" key="3">
    <source>
        <dbReference type="ARBA" id="ARBA00006340"/>
    </source>
</evidence>
<name>A0ABQ7JCD2_9APIC</name>
<protein>
    <recommendedName>
        <fullName evidence="5">orotate phosphoribosyltransferase</fullName>
        <ecNumber evidence="5">2.4.2.10</ecNumber>
    </recommendedName>
</protein>
<comment type="similarity">
    <text evidence="3">Belongs to the purine/pyrimidine phosphoribosyltransferase family. PyrE subfamily.</text>
</comment>
<evidence type="ECO:0000313" key="11">
    <source>
        <dbReference type="Proteomes" id="UP000823046"/>
    </source>
</evidence>
<proteinExistence type="inferred from homology"/>
<evidence type="ECO:0000259" key="9">
    <source>
        <dbReference type="Pfam" id="PF00156"/>
    </source>
</evidence>
<accession>A0ABQ7JCD2</accession>
<keyword evidence="7" id="KW-0808">Transferase</keyword>
<dbReference type="Gene3D" id="3.40.50.2020">
    <property type="match status" value="1"/>
</dbReference>
<evidence type="ECO:0000256" key="7">
    <source>
        <dbReference type="ARBA" id="ARBA00022679"/>
    </source>
</evidence>
<dbReference type="SUPFAM" id="SSF53271">
    <property type="entry name" value="PRTase-like"/>
    <property type="match status" value="1"/>
</dbReference>
<dbReference type="InterPro" id="IPR029057">
    <property type="entry name" value="PRTase-like"/>
</dbReference>
<feature type="domain" description="Phosphoribosyltransferase" evidence="9">
    <location>
        <begin position="45"/>
        <end position="176"/>
    </location>
</feature>
<dbReference type="EMBL" id="JADAQX010000196">
    <property type="protein sequence ID" value="KAF8821305.1"/>
    <property type="molecule type" value="Genomic_DNA"/>
</dbReference>
<dbReference type="InterPro" id="IPR000836">
    <property type="entry name" value="PRTase_dom"/>
</dbReference>
<keyword evidence="11" id="KW-1185">Reference proteome</keyword>
<dbReference type="HAMAP" id="MF_01208">
    <property type="entry name" value="PyrE"/>
    <property type="match status" value="1"/>
</dbReference>
<dbReference type="PANTHER" id="PTHR46683:SF1">
    <property type="entry name" value="OROTATE PHOSPHORIBOSYLTRANSFERASE 1-RELATED"/>
    <property type="match status" value="1"/>
</dbReference>
<evidence type="ECO:0000256" key="6">
    <source>
        <dbReference type="ARBA" id="ARBA00022676"/>
    </source>
</evidence>
<comment type="function">
    <text evidence="1">Catalyzes the transfer of a ribosyl phosphate group from 5-phosphoribose 1-diphosphate to orotate, leading to the formation of orotidine monophosphate (OMP).</text>
</comment>
<comment type="caution">
    <text evidence="10">The sequence shown here is derived from an EMBL/GenBank/DDBJ whole genome shotgun (WGS) entry which is preliminary data.</text>
</comment>
<organism evidence="10 11">
    <name type="scientific">Cardiosporidium cionae</name>
    <dbReference type="NCBI Taxonomy" id="476202"/>
    <lineage>
        <taxon>Eukaryota</taxon>
        <taxon>Sar</taxon>
        <taxon>Alveolata</taxon>
        <taxon>Apicomplexa</taxon>
        <taxon>Aconoidasida</taxon>
        <taxon>Nephromycida</taxon>
        <taxon>Cardiosporidium</taxon>
    </lineage>
</organism>
<dbReference type="PANTHER" id="PTHR46683">
    <property type="entry name" value="OROTATE PHOSPHORIBOSYLTRANSFERASE 1-RELATED"/>
    <property type="match status" value="1"/>
</dbReference>
<dbReference type="InterPro" id="IPR004467">
    <property type="entry name" value="Or_phspho_trans_dom"/>
</dbReference>
<dbReference type="Proteomes" id="UP000823046">
    <property type="component" value="Unassembled WGS sequence"/>
</dbReference>
<dbReference type="GO" id="GO:0016757">
    <property type="term" value="F:glycosyltransferase activity"/>
    <property type="evidence" value="ECO:0007669"/>
    <property type="project" value="UniProtKB-KW"/>
</dbReference>
<evidence type="ECO:0000256" key="1">
    <source>
        <dbReference type="ARBA" id="ARBA00003769"/>
    </source>
</evidence>
<gene>
    <name evidence="10" type="ORF">IE077_002167</name>
</gene>
<sequence length="250" mass="28103">MMAELLPWKQDFLQSAESRGVLAFGSFKLKSERISPYFFNLGNFSDGEGFEELCQAYAKAISESKIEFDVLFGPAYKFTFLCDVLFEKGIPLVAGVTLALYNSHGLSFPFCYNRKEVKDHGEGGWLVGAKNMLKEGTRVLLVDDVITAGTAVQQAIELLRPYKCTIAGLMIGLDREEHMTTSPSIFWEHFNFPVIHVLNATDIIRFLEIKIAKGIVQRDGKSYECDLKALLHYRDKYGKNINEPLPGTIA</sequence>
<keyword evidence="6 10" id="KW-0328">Glycosyltransferase</keyword>
<dbReference type="CDD" id="cd06223">
    <property type="entry name" value="PRTases_typeI"/>
    <property type="match status" value="1"/>
</dbReference>
<evidence type="ECO:0000256" key="5">
    <source>
        <dbReference type="ARBA" id="ARBA00011971"/>
    </source>
</evidence>
<reference evidence="10 11" key="1">
    <citation type="journal article" date="2020" name="bioRxiv">
        <title>Metabolic contributions of an alphaproteobacterial endosymbiont in the apicomplexan Cardiosporidium cionae.</title>
        <authorList>
            <person name="Hunter E.S."/>
            <person name="Paight C.J."/>
            <person name="Lane C.E."/>
        </authorList>
    </citation>
    <scope>NUCLEOTIDE SEQUENCE [LARGE SCALE GENOMIC DNA]</scope>
    <source>
        <strain evidence="10">ESH_2018</strain>
    </source>
</reference>
<dbReference type="Pfam" id="PF00156">
    <property type="entry name" value="Pribosyltran"/>
    <property type="match status" value="1"/>
</dbReference>
<comment type="subunit">
    <text evidence="4">Homodimer.</text>
</comment>
<dbReference type="InterPro" id="IPR023031">
    <property type="entry name" value="OPRT"/>
</dbReference>
<comment type="pathway">
    <text evidence="2">Pyrimidine metabolism; UMP biosynthesis via de novo pathway; UMP from orotate: step 1/2.</text>
</comment>